<comment type="caution">
    <text evidence="8">Lacks conserved residue(s) required for the propagation of feature annotation.</text>
</comment>
<dbReference type="InterPro" id="IPR039859">
    <property type="entry name" value="PFA4/ZDH16/20/ERF2-like"/>
</dbReference>
<comment type="catalytic activity">
    <reaction evidence="8">
        <text>L-cysteinyl-[protein] + hexadecanoyl-CoA = S-hexadecanoyl-L-cysteinyl-[protein] + CoA</text>
        <dbReference type="Rhea" id="RHEA:36683"/>
        <dbReference type="Rhea" id="RHEA-COMP:10131"/>
        <dbReference type="Rhea" id="RHEA-COMP:11032"/>
        <dbReference type="ChEBI" id="CHEBI:29950"/>
        <dbReference type="ChEBI" id="CHEBI:57287"/>
        <dbReference type="ChEBI" id="CHEBI:57379"/>
        <dbReference type="ChEBI" id="CHEBI:74151"/>
        <dbReference type="EC" id="2.3.1.225"/>
    </reaction>
</comment>
<comment type="similarity">
    <text evidence="2 8">Belongs to the DHHC palmitoyltransferase family.</text>
</comment>
<keyword evidence="6 8" id="KW-0472">Membrane</keyword>
<dbReference type="EMBL" id="QGKV02002055">
    <property type="protein sequence ID" value="KAF3495089.1"/>
    <property type="molecule type" value="Genomic_DNA"/>
</dbReference>
<dbReference type="Pfam" id="PF01529">
    <property type="entry name" value="DHHC"/>
    <property type="match status" value="1"/>
</dbReference>
<evidence type="ECO:0000256" key="6">
    <source>
        <dbReference type="ARBA" id="ARBA00023136"/>
    </source>
</evidence>
<dbReference type="Proteomes" id="UP000266723">
    <property type="component" value="Unassembled WGS sequence"/>
</dbReference>
<evidence type="ECO:0000256" key="5">
    <source>
        <dbReference type="ARBA" id="ARBA00022989"/>
    </source>
</evidence>
<evidence type="ECO:0000259" key="9">
    <source>
        <dbReference type="Pfam" id="PF01529"/>
    </source>
</evidence>
<feature type="domain" description="Palmitoyltransferase DHHC" evidence="9">
    <location>
        <begin position="107"/>
        <end position="145"/>
    </location>
</feature>
<reference evidence="10 11" key="1">
    <citation type="journal article" date="2020" name="BMC Genomics">
        <title>Intraspecific diversification of the crop wild relative Brassica cretica Lam. using demographic model selection.</title>
        <authorList>
            <person name="Kioukis A."/>
            <person name="Michalopoulou V.A."/>
            <person name="Briers L."/>
            <person name="Pirintsos S."/>
            <person name="Studholme D.J."/>
            <person name="Pavlidis P."/>
            <person name="Sarris P.F."/>
        </authorList>
    </citation>
    <scope>NUCLEOTIDE SEQUENCE [LARGE SCALE GENOMIC DNA]</scope>
    <source>
        <strain evidence="11">cv. PFS-1207/04</strain>
    </source>
</reference>
<protein>
    <recommendedName>
        <fullName evidence="8">S-acyltransferase</fullName>
        <ecNumber evidence="8">2.3.1.225</ecNumber>
    </recommendedName>
    <alternativeName>
        <fullName evidence="8">Palmitoyltransferase</fullName>
    </alternativeName>
</protein>
<evidence type="ECO:0000256" key="8">
    <source>
        <dbReference type="RuleBase" id="RU079119"/>
    </source>
</evidence>
<gene>
    <name evidence="10" type="ORF">DY000_02055871</name>
</gene>
<evidence type="ECO:0000256" key="2">
    <source>
        <dbReference type="ARBA" id="ARBA00008574"/>
    </source>
</evidence>
<keyword evidence="5 8" id="KW-1133">Transmembrane helix</keyword>
<keyword evidence="7 8" id="KW-0012">Acyltransferase</keyword>
<evidence type="ECO:0000256" key="3">
    <source>
        <dbReference type="ARBA" id="ARBA00022679"/>
    </source>
</evidence>
<keyword evidence="4 8" id="KW-0812">Transmembrane</keyword>
<keyword evidence="11" id="KW-1185">Reference proteome</keyword>
<evidence type="ECO:0000313" key="10">
    <source>
        <dbReference type="EMBL" id="KAF3495089.1"/>
    </source>
</evidence>
<evidence type="ECO:0000313" key="11">
    <source>
        <dbReference type="Proteomes" id="UP000266723"/>
    </source>
</evidence>
<sequence length="145" mass="16469">MVGHFKKGKLLCLFDLSHFDLPSTSVAVFLALGFAFYVFFAPFVGNKIHQYIAMGIYTPLDQENRTHKKLDSSQRSSLLHLLCSPCAMLCGCCSGRGESSEQQMSENEMFYCSLCEVEVFKYSKHCKVCGKCVDSFDHHCRWINN</sequence>
<dbReference type="PANTHER" id="PTHR22883">
    <property type="entry name" value="ZINC FINGER DHHC DOMAIN CONTAINING PROTEIN"/>
    <property type="match status" value="1"/>
</dbReference>
<dbReference type="PANTHER" id="PTHR22883:SF265">
    <property type="entry name" value="PROTEIN S-ACYLTRANSFERASE 22-RELATED"/>
    <property type="match status" value="1"/>
</dbReference>
<evidence type="ECO:0000256" key="1">
    <source>
        <dbReference type="ARBA" id="ARBA00004127"/>
    </source>
</evidence>
<dbReference type="InterPro" id="IPR001594">
    <property type="entry name" value="Palmitoyltrfase_DHHC"/>
</dbReference>
<organism evidence="10 11">
    <name type="scientific">Brassica cretica</name>
    <name type="common">Mustard</name>
    <dbReference type="NCBI Taxonomy" id="69181"/>
    <lineage>
        <taxon>Eukaryota</taxon>
        <taxon>Viridiplantae</taxon>
        <taxon>Streptophyta</taxon>
        <taxon>Embryophyta</taxon>
        <taxon>Tracheophyta</taxon>
        <taxon>Spermatophyta</taxon>
        <taxon>Magnoliopsida</taxon>
        <taxon>eudicotyledons</taxon>
        <taxon>Gunneridae</taxon>
        <taxon>Pentapetalae</taxon>
        <taxon>rosids</taxon>
        <taxon>malvids</taxon>
        <taxon>Brassicales</taxon>
        <taxon>Brassicaceae</taxon>
        <taxon>Brassiceae</taxon>
        <taxon>Brassica</taxon>
    </lineage>
</organism>
<comment type="caution">
    <text evidence="10">The sequence shown here is derived from an EMBL/GenBank/DDBJ whole genome shotgun (WGS) entry which is preliminary data.</text>
</comment>
<name>A0ABQ7ABM6_BRACR</name>
<comment type="subcellular location">
    <subcellularLocation>
        <location evidence="1">Endomembrane system</location>
        <topology evidence="1">Multi-pass membrane protein</topology>
    </subcellularLocation>
</comment>
<evidence type="ECO:0000256" key="4">
    <source>
        <dbReference type="ARBA" id="ARBA00022692"/>
    </source>
</evidence>
<proteinExistence type="inferred from homology"/>
<keyword evidence="3 8" id="KW-0808">Transferase</keyword>
<feature type="transmembrane region" description="Helical" evidence="8">
    <location>
        <begin position="26"/>
        <end position="44"/>
    </location>
</feature>
<dbReference type="PROSITE" id="PS50216">
    <property type="entry name" value="DHHC"/>
    <property type="match status" value="1"/>
</dbReference>
<accession>A0ABQ7ABM6</accession>
<dbReference type="EC" id="2.3.1.225" evidence="8"/>
<comment type="domain">
    <text evidence="8">The DHHC domain is required for palmitoyltransferase activity.</text>
</comment>
<evidence type="ECO:0000256" key="7">
    <source>
        <dbReference type="ARBA" id="ARBA00023315"/>
    </source>
</evidence>